<gene>
    <name evidence="3" type="ORF">CI1B_57220</name>
</gene>
<evidence type="ECO:0000313" key="4">
    <source>
        <dbReference type="Proteomes" id="UP000328092"/>
    </source>
</evidence>
<feature type="region of interest" description="Disordered" evidence="1">
    <location>
        <begin position="84"/>
        <end position="104"/>
    </location>
</feature>
<proteinExistence type="predicted"/>
<keyword evidence="2" id="KW-1133">Transmembrane helix</keyword>
<organism evidence="3 4">
    <name type="scientific">Bradyrhizobium ivorense</name>
    <dbReference type="NCBI Taxonomy" id="2511166"/>
    <lineage>
        <taxon>Bacteria</taxon>
        <taxon>Pseudomonadati</taxon>
        <taxon>Pseudomonadota</taxon>
        <taxon>Alphaproteobacteria</taxon>
        <taxon>Hyphomicrobiales</taxon>
        <taxon>Nitrobacteraceae</taxon>
        <taxon>Bradyrhizobium</taxon>
    </lineage>
</organism>
<feature type="region of interest" description="Disordered" evidence="1">
    <location>
        <begin position="259"/>
        <end position="291"/>
    </location>
</feature>
<dbReference type="OrthoDB" id="8228505at2"/>
<dbReference type="AlphaFoldDB" id="A0A508TLJ2"/>
<feature type="compositionally biased region" description="Basic and acidic residues" evidence="1">
    <location>
        <begin position="84"/>
        <end position="94"/>
    </location>
</feature>
<keyword evidence="2" id="KW-0812">Transmembrane</keyword>
<keyword evidence="4" id="KW-1185">Reference proteome</keyword>
<evidence type="ECO:0000313" key="3">
    <source>
        <dbReference type="EMBL" id="VIO75222.1"/>
    </source>
</evidence>
<protein>
    <submittedName>
        <fullName evidence="3">Uncharacterized protein</fullName>
    </submittedName>
</protein>
<feature type="transmembrane region" description="Helical" evidence="2">
    <location>
        <begin position="209"/>
        <end position="230"/>
    </location>
</feature>
<feature type="compositionally biased region" description="Basic and acidic residues" evidence="1">
    <location>
        <begin position="259"/>
        <end position="268"/>
    </location>
</feature>
<name>A0A508TLJ2_9BRAD</name>
<evidence type="ECO:0000256" key="1">
    <source>
        <dbReference type="SAM" id="MobiDB-lite"/>
    </source>
</evidence>
<sequence>MRFNLAILTVLAARPEQRIPVEEVSREVKRMIAAGDAATQLDRSAEQLGNADVFQSGWASINPAGLQITDTGLSLLRSLEAAGIEKQRDERRSGPLDTAATSTRRAAIVEQPEIIDLELPPITDHDHGNRVTSHAGPSPPAPDPPARDAPIVLPPAFGSVQPDSRNESRLSALAGLFGKVMPGTARARRRRAIADIPDRNVEGRAGKTGLALAFLSALSIIACVGAAIAFGQISSLKADLAALRREQAPLRERLAKLEQSEAARREAAQQEEAQQAKAEAERKASESGGEQAMLGLSRDEIQLIREYIKAAPSAGAAAVTTKVGDPVTGGMIPLPSSLTEKVPRLVGARFATRNGAIIISTRNSRRVDAVLLPN</sequence>
<keyword evidence="2" id="KW-0472">Membrane</keyword>
<reference evidence="3" key="1">
    <citation type="submission" date="2019-02" db="EMBL/GenBank/DDBJ databases">
        <authorList>
            <person name="Pothier F.J."/>
        </authorList>
    </citation>
    <scope>NUCLEOTIDE SEQUENCE</scope>
    <source>
        <strain evidence="3">CI-1B</strain>
    </source>
</reference>
<dbReference type="RefSeq" id="WP_139862632.1">
    <property type="nucleotide sequence ID" value="NZ_CAADFC020000023.1"/>
</dbReference>
<evidence type="ECO:0000256" key="2">
    <source>
        <dbReference type="SAM" id="Phobius"/>
    </source>
</evidence>
<dbReference type="EMBL" id="CAADFC020000023">
    <property type="protein sequence ID" value="VIO75222.1"/>
    <property type="molecule type" value="Genomic_DNA"/>
</dbReference>
<comment type="caution">
    <text evidence="3">The sequence shown here is derived from an EMBL/GenBank/DDBJ whole genome shotgun (WGS) entry which is preliminary data.</text>
</comment>
<dbReference type="Proteomes" id="UP000328092">
    <property type="component" value="Unassembled WGS sequence"/>
</dbReference>
<accession>A0A508TLJ2</accession>
<feature type="region of interest" description="Disordered" evidence="1">
    <location>
        <begin position="120"/>
        <end position="165"/>
    </location>
</feature>